<evidence type="ECO:0000256" key="2">
    <source>
        <dbReference type="ARBA" id="ARBA00022481"/>
    </source>
</evidence>
<comment type="caution">
    <text evidence="7">The sequence shown here is derived from an EMBL/GenBank/DDBJ whole genome shotgun (WGS) entry which is preliminary data.</text>
</comment>
<comment type="subcellular location">
    <subcellularLocation>
        <location evidence="1">Membrane</location>
        <topology evidence="1">Single-pass membrane protein</topology>
    </subcellularLocation>
</comment>
<evidence type="ECO:0000256" key="5">
    <source>
        <dbReference type="ARBA" id="ARBA00023136"/>
    </source>
</evidence>
<dbReference type="Pfam" id="PF07963">
    <property type="entry name" value="N_methyl"/>
    <property type="match status" value="1"/>
</dbReference>
<sequence length="186" mass="20659">MLSAQRGFTLLETLIAMALSSVVLLGASRLFPALQMEIMREYQYVAQQVAMWQLAFGIGKNLRRAGYCRGVCQGEGLRTFNGGSCVLVQWDANGNGKWDTSPEGQSELTGYRLRNGSLETQKGAKSCEGNGWEKMSDPELMRLHYFSVTRRNREEAKPLLSLRVAASLPNSSRISEINYIVSGENL</sequence>
<dbReference type="InterPro" id="IPR051621">
    <property type="entry name" value="T2SS_protein_J"/>
</dbReference>
<dbReference type="NCBIfam" id="NF007848">
    <property type="entry name" value="PRK10557.1"/>
    <property type="match status" value="1"/>
</dbReference>
<dbReference type="EMBL" id="JAGRYU010000002">
    <property type="protein sequence ID" value="MBU4680656.1"/>
    <property type="molecule type" value="Genomic_DNA"/>
</dbReference>
<organism evidence="7 8">
    <name type="scientific">Cedecea davisae</name>
    <dbReference type="NCBI Taxonomy" id="158484"/>
    <lineage>
        <taxon>Bacteria</taxon>
        <taxon>Pseudomonadati</taxon>
        <taxon>Pseudomonadota</taxon>
        <taxon>Gammaproteobacteria</taxon>
        <taxon>Enterobacterales</taxon>
        <taxon>Enterobacteriaceae</taxon>
        <taxon>Cedecea</taxon>
    </lineage>
</organism>
<accession>A0ABS6DCT7</accession>
<evidence type="ECO:0000313" key="8">
    <source>
        <dbReference type="Proteomes" id="UP000686327"/>
    </source>
</evidence>
<keyword evidence="5 6" id="KW-0472">Membrane</keyword>
<dbReference type="RefSeq" id="WP_216374323.1">
    <property type="nucleotide sequence ID" value="NZ_JAGRYT010000006.1"/>
</dbReference>
<dbReference type="InterPro" id="IPR016419">
    <property type="entry name" value="Prepilin_Pept-dep_B_prd"/>
</dbReference>
<reference evidence="8" key="1">
    <citation type="submission" date="2023-07" db="EMBL/GenBank/DDBJ databases">
        <title>Cedecea davisae an AmpC producer and its therapeutic implications.</title>
        <authorList>
            <person name="Notter J."/>
        </authorList>
    </citation>
    <scope>NUCLEOTIDE SEQUENCE [LARGE SCALE GENOMIC DNA]</scope>
    <source>
        <strain evidence="8">1</strain>
    </source>
</reference>
<keyword evidence="4 6" id="KW-1133">Transmembrane helix</keyword>
<evidence type="ECO:0000256" key="6">
    <source>
        <dbReference type="SAM" id="Phobius"/>
    </source>
</evidence>
<gene>
    <name evidence="7" type="ORF">KC222_01350</name>
</gene>
<keyword evidence="3 6" id="KW-0812">Transmembrane</keyword>
<dbReference type="PROSITE" id="PS00409">
    <property type="entry name" value="PROKAR_NTER_METHYL"/>
    <property type="match status" value="1"/>
</dbReference>
<dbReference type="Proteomes" id="UP000686327">
    <property type="component" value="Unassembled WGS sequence"/>
</dbReference>
<keyword evidence="2" id="KW-0488">Methylation</keyword>
<dbReference type="PANTHER" id="PTHR39583">
    <property type="entry name" value="TYPE II SECRETION SYSTEM PROTEIN J-RELATED"/>
    <property type="match status" value="1"/>
</dbReference>
<name>A0ABS6DCT7_9ENTR</name>
<keyword evidence="8" id="KW-1185">Reference proteome</keyword>
<dbReference type="PIRSF" id="PIRSF004525">
    <property type="entry name" value="Pilin_peptidase-dep_B_prd"/>
    <property type="match status" value="1"/>
</dbReference>
<dbReference type="NCBIfam" id="TIGR02532">
    <property type="entry name" value="IV_pilin_GFxxxE"/>
    <property type="match status" value="1"/>
</dbReference>
<evidence type="ECO:0000256" key="1">
    <source>
        <dbReference type="ARBA" id="ARBA00004167"/>
    </source>
</evidence>
<protein>
    <submittedName>
        <fullName evidence="7">Prepilin peptidase-dependent protein</fullName>
    </submittedName>
</protein>
<proteinExistence type="predicted"/>
<dbReference type="PANTHER" id="PTHR39583:SF3">
    <property type="entry name" value="PREPILIN PEPTIDASE-DEPENDENT PROTEIN B"/>
    <property type="match status" value="1"/>
</dbReference>
<dbReference type="InterPro" id="IPR012902">
    <property type="entry name" value="N_methyl_site"/>
</dbReference>
<evidence type="ECO:0000256" key="3">
    <source>
        <dbReference type="ARBA" id="ARBA00022692"/>
    </source>
</evidence>
<evidence type="ECO:0000256" key="4">
    <source>
        <dbReference type="ARBA" id="ARBA00022989"/>
    </source>
</evidence>
<feature type="transmembrane region" description="Helical" evidence="6">
    <location>
        <begin position="13"/>
        <end position="31"/>
    </location>
</feature>
<evidence type="ECO:0000313" key="7">
    <source>
        <dbReference type="EMBL" id="MBU4680656.1"/>
    </source>
</evidence>